<comment type="similarity">
    <text evidence="1">Belongs to the frataxin family.</text>
</comment>
<dbReference type="Proteomes" id="UP001071777">
    <property type="component" value="Unassembled WGS sequence"/>
</dbReference>
<keyword evidence="3" id="KW-0408">Iron</keyword>
<dbReference type="PANTHER" id="PTHR16821:SF2">
    <property type="entry name" value="FRATAXIN, MITOCHONDRIAL"/>
    <property type="match status" value="1"/>
</dbReference>
<evidence type="ECO:0000256" key="1">
    <source>
        <dbReference type="ARBA" id="ARBA00008183"/>
    </source>
</evidence>
<dbReference type="PANTHER" id="PTHR16821">
    <property type="entry name" value="FRATAXIN"/>
    <property type="match status" value="1"/>
</dbReference>
<comment type="caution">
    <text evidence="4">The sequence shown here is derived from an EMBL/GenBank/DDBJ whole genome shotgun (WGS) entry which is preliminary data.</text>
</comment>
<dbReference type="PROSITE" id="PS50810">
    <property type="entry name" value="FRATAXIN_2"/>
    <property type="match status" value="1"/>
</dbReference>
<dbReference type="InterPro" id="IPR020895">
    <property type="entry name" value="Frataxin_CS"/>
</dbReference>
<dbReference type="Pfam" id="PF01491">
    <property type="entry name" value="Frataxin_Cyay"/>
    <property type="match status" value="1"/>
</dbReference>
<dbReference type="InterPro" id="IPR036524">
    <property type="entry name" value="Frataxin/CyaY_sf"/>
</dbReference>
<dbReference type="EMBL" id="JAPCXB010000073">
    <property type="protein sequence ID" value="KAJ1610037.1"/>
    <property type="molecule type" value="Genomic_DNA"/>
</dbReference>
<keyword evidence="2" id="KW-0406">Ion transport</keyword>
<organism evidence="4 5">
    <name type="scientific">Cryptosporidium canis</name>
    <dbReference type="NCBI Taxonomy" id="195482"/>
    <lineage>
        <taxon>Eukaryota</taxon>
        <taxon>Sar</taxon>
        <taxon>Alveolata</taxon>
        <taxon>Apicomplexa</taxon>
        <taxon>Conoidasida</taxon>
        <taxon>Coccidia</taxon>
        <taxon>Eucoccidiorida</taxon>
        <taxon>Eimeriorina</taxon>
        <taxon>Cryptosporidiidae</taxon>
        <taxon>Cryptosporidium</taxon>
    </lineage>
</organism>
<gene>
    <name evidence="4" type="ORF">OJ252_2026</name>
</gene>
<evidence type="ECO:0000256" key="3">
    <source>
        <dbReference type="ARBA" id="ARBA00023004"/>
    </source>
</evidence>
<dbReference type="PROSITE" id="PS01344">
    <property type="entry name" value="FRATAXIN_1"/>
    <property type="match status" value="1"/>
</dbReference>
<dbReference type="SUPFAM" id="SSF55387">
    <property type="entry name" value="Frataxin/Nqo15-like"/>
    <property type="match status" value="1"/>
</dbReference>
<dbReference type="Gene3D" id="3.30.920.10">
    <property type="entry name" value="Frataxin/CyaY"/>
    <property type="match status" value="1"/>
</dbReference>
<reference evidence="4" key="1">
    <citation type="submission" date="2022-10" db="EMBL/GenBank/DDBJ databases">
        <title>Adaptive evolution leads to modifications in subtelomeric GC content in a zoonotic Cryptosporidium species.</title>
        <authorList>
            <person name="Li J."/>
            <person name="Feng Y."/>
            <person name="Xiao L."/>
        </authorList>
    </citation>
    <scope>NUCLEOTIDE SEQUENCE</scope>
    <source>
        <strain evidence="4">25894</strain>
    </source>
</reference>
<evidence type="ECO:0000313" key="4">
    <source>
        <dbReference type="EMBL" id="KAJ1610037.1"/>
    </source>
</evidence>
<evidence type="ECO:0000313" key="5">
    <source>
        <dbReference type="Proteomes" id="UP001071777"/>
    </source>
</evidence>
<protein>
    <submittedName>
        <fullName evidence="4">Frataxin like protein</fullName>
    </submittedName>
</protein>
<sequence>MNFLKVVNLRIIQNLGRFNQSLGTFSFRNGFTQVGLLLRCSNGLLPPASNNAALIKRSGISTASSGTSHFSSSAEKLFFEIDGRLSGLIDSGQLSDVDLHDEFLNIHFYLGGELSTIVISKQPATRQIWYSSPLRKPDYFDLDSGWKSSRTNKTIFEVLHDDLLQATGIHVKF</sequence>
<proteinExistence type="inferred from homology"/>
<evidence type="ECO:0000256" key="2">
    <source>
        <dbReference type="ARBA" id="ARBA00022496"/>
    </source>
</evidence>
<accession>A0ABQ8P6F2</accession>
<keyword evidence="2" id="KW-0410">Iron transport</keyword>
<keyword evidence="5" id="KW-1185">Reference proteome</keyword>
<dbReference type="SMART" id="SM01219">
    <property type="entry name" value="Frataxin_Cyay"/>
    <property type="match status" value="1"/>
</dbReference>
<name>A0ABQ8P6F2_9CRYT</name>
<keyword evidence="2" id="KW-0813">Transport</keyword>
<dbReference type="InterPro" id="IPR002908">
    <property type="entry name" value="Frataxin/CyaY"/>
</dbReference>